<keyword evidence="1" id="KW-0472">Membrane</keyword>
<proteinExistence type="predicted"/>
<dbReference type="SUPFAM" id="SSF55874">
    <property type="entry name" value="ATPase domain of HSP90 chaperone/DNA topoisomerase II/histidine kinase"/>
    <property type="match status" value="1"/>
</dbReference>
<dbReference type="PANTHER" id="PTHR34220">
    <property type="entry name" value="SENSOR HISTIDINE KINASE YPDA"/>
    <property type="match status" value="1"/>
</dbReference>
<gene>
    <name evidence="3" type="ORF">GO485_24935</name>
</gene>
<keyword evidence="1" id="KW-1133">Transmembrane helix</keyword>
<dbReference type="PANTHER" id="PTHR34220:SF9">
    <property type="entry name" value="SIGNAL TRANSDUCTION HISTIDINE KINASE INTERNAL REGION DOMAIN-CONTAINING PROTEIN"/>
    <property type="match status" value="1"/>
</dbReference>
<sequence length="525" mass="57300">MESLRLSQTLRLFSWEWQAYPIPSRFPASPLVSLLTTTPRQRSGIHSACTRSLPDLRPFVAWPKTRAPAPLEWLDKFNARNLMSSPASLPFNAPPVPEVEHDRRLVRRYLLQSALRFNAGSLLFLSLAIAVLPLGLGAGAGTPGSFLLHKLNPYIVGGVVLALIVWLALLSSGIARAYLSQLGEDGKALCAEGIASTVTRRIDAPFNPYTTFDLCTETLSGLALGMALGYAGPPAFSHDPFKGRIVLGRWRPLALWRHVEVKVSTEPGPGCRIELRSRPGLAWFEIQQGQALKAAETVYSHLCQHLDRHAAALEAARHARELERTSLQARLSALQAQVEPHFLFNTLANLKYLIRTDQPAAQEMLDHLVGYLQNALPDMRSVSSTLGRELDLVSDFLAVMRIRMGTRLRFDVAVDDDLRSLPFPPAMLISLVENAVKHGLERASRPGLITIRAWCEANGDGRLLSVSVVDDGVGLTEQAGQGTGLANIAERLMLLYGRAASLAVEPGESQGVRAVLTVPLPGKVA</sequence>
<evidence type="ECO:0000259" key="2">
    <source>
        <dbReference type="SMART" id="SM00387"/>
    </source>
</evidence>
<feature type="domain" description="Histidine kinase/HSP90-like ATPase" evidence="2">
    <location>
        <begin position="423"/>
        <end position="522"/>
    </location>
</feature>
<protein>
    <recommendedName>
        <fullName evidence="2">Histidine kinase/HSP90-like ATPase domain-containing protein</fullName>
    </recommendedName>
</protein>
<name>A0ABX6FYL9_9BURK</name>
<dbReference type="InterPro" id="IPR010559">
    <property type="entry name" value="Sig_transdc_His_kin_internal"/>
</dbReference>
<dbReference type="Proteomes" id="UP000437862">
    <property type="component" value="Chromosome"/>
</dbReference>
<dbReference type="SMART" id="SM00387">
    <property type="entry name" value="HATPase_c"/>
    <property type="match status" value="1"/>
</dbReference>
<dbReference type="Gene3D" id="3.30.565.10">
    <property type="entry name" value="Histidine kinase-like ATPase, C-terminal domain"/>
    <property type="match status" value="1"/>
</dbReference>
<evidence type="ECO:0000256" key="1">
    <source>
        <dbReference type="SAM" id="Phobius"/>
    </source>
</evidence>
<dbReference type="Pfam" id="PF06580">
    <property type="entry name" value="His_kinase"/>
    <property type="match status" value="1"/>
</dbReference>
<dbReference type="InterPro" id="IPR036890">
    <property type="entry name" value="HATPase_C_sf"/>
</dbReference>
<organism evidence="3 4">
    <name type="scientific">Pseudoduganella flava</name>
    <dbReference type="NCBI Taxonomy" id="871742"/>
    <lineage>
        <taxon>Bacteria</taxon>
        <taxon>Pseudomonadati</taxon>
        <taxon>Pseudomonadota</taxon>
        <taxon>Betaproteobacteria</taxon>
        <taxon>Burkholderiales</taxon>
        <taxon>Oxalobacteraceae</taxon>
        <taxon>Telluria group</taxon>
        <taxon>Pseudoduganella</taxon>
    </lineage>
</organism>
<feature type="transmembrane region" description="Helical" evidence="1">
    <location>
        <begin position="113"/>
        <end position="134"/>
    </location>
</feature>
<evidence type="ECO:0000313" key="4">
    <source>
        <dbReference type="Proteomes" id="UP000437862"/>
    </source>
</evidence>
<feature type="transmembrane region" description="Helical" evidence="1">
    <location>
        <begin position="154"/>
        <end position="179"/>
    </location>
</feature>
<dbReference type="EMBL" id="CP046904">
    <property type="protein sequence ID" value="QGZ41974.1"/>
    <property type="molecule type" value="Genomic_DNA"/>
</dbReference>
<dbReference type="Pfam" id="PF02518">
    <property type="entry name" value="HATPase_c"/>
    <property type="match status" value="1"/>
</dbReference>
<dbReference type="InterPro" id="IPR003594">
    <property type="entry name" value="HATPase_dom"/>
</dbReference>
<keyword evidence="1" id="KW-0812">Transmembrane</keyword>
<keyword evidence="4" id="KW-1185">Reference proteome</keyword>
<evidence type="ECO:0000313" key="3">
    <source>
        <dbReference type="EMBL" id="QGZ41974.1"/>
    </source>
</evidence>
<reference evidence="3 4" key="1">
    <citation type="submission" date="2019-12" db="EMBL/GenBank/DDBJ databases">
        <title>Draft Genome Sequences of Six Type Strains of the Genus Massilia.</title>
        <authorList>
            <person name="Miess H."/>
            <person name="Frediansyah A."/>
            <person name="Goeker M."/>
            <person name="Gross H."/>
        </authorList>
    </citation>
    <scope>NUCLEOTIDE SEQUENCE [LARGE SCALE GENOMIC DNA]</scope>
    <source>
        <strain evidence="3 4">DSM 26639</strain>
    </source>
</reference>
<accession>A0ABX6FYL9</accession>
<dbReference type="InterPro" id="IPR050640">
    <property type="entry name" value="Bact_2-comp_sensor_kinase"/>
</dbReference>